<name>A0AAD5UAC1_9FUNG</name>
<reference evidence="2" key="1">
    <citation type="submission" date="2020-05" db="EMBL/GenBank/DDBJ databases">
        <title>Phylogenomic resolution of chytrid fungi.</title>
        <authorList>
            <person name="Stajich J.E."/>
            <person name="Amses K."/>
            <person name="Simmons R."/>
            <person name="Seto K."/>
            <person name="Myers J."/>
            <person name="Bonds A."/>
            <person name="Quandt C.A."/>
            <person name="Barry K."/>
            <person name="Liu P."/>
            <person name="Grigoriev I."/>
            <person name="Longcore J.E."/>
            <person name="James T.Y."/>
        </authorList>
    </citation>
    <scope>NUCLEOTIDE SEQUENCE</scope>
    <source>
        <strain evidence="2">PLAUS21</strain>
    </source>
</reference>
<keyword evidence="1" id="KW-0560">Oxidoreductase</keyword>
<comment type="caution">
    <text evidence="2">The sequence shown here is derived from an EMBL/GenBank/DDBJ whole genome shotgun (WGS) entry which is preliminary data.</text>
</comment>
<accession>A0AAD5UAC1</accession>
<dbReference type="Gene3D" id="3.40.50.720">
    <property type="entry name" value="NAD(P)-binding Rossmann-like Domain"/>
    <property type="match status" value="1"/>
</dbReference>
<dbReference type="PRINTS" id="PR00081">
    <property type="entry name" value="GDHRDH"/>
</dbReference>
<evidence type="ECO:0000313" key="3">
    <source>
        <dbReference type="Proteomes" id="UP001210925"/>
    </source>
</evidence>
<dbReference type="InterPro" id="IPR036291">
    <property type="entry name" value="NAD(P)-bd_dom_sf"/>
</dbReference>
<organism evidence="2 3">
    <name type="scientific">Boothiomyces macroporosus</name>
    <dbReference type="NCBI Taxonomy" id="261099"/>
    <lineage>
        <taxon>Eukaryota</taxon>
        <taxon>Fungi</taxon>
        <taxon>Fungi incertae sedis</taxon>
        <taxon>Chytridiomycota</taxon>
        <taxon>Chytridiomycota incertae sedis</taxon>
        <taxon>Chytridiomycetes</taxon>
        <taxon>Rhizophydiales</taxon>
        <taxon>Terramycetaceae</taxon>
        <taxon>Boothiomyces</taxon>
    </lineage>
</organism>
<protein>
    <submittedName>
        <fullName evidence="2">Retinol dehydrogenase 12</fullName>
    </submittedName>
</protein>
<sequence length="300" mass="33544">MPDLFKSLFTGGMYSFFQRKYTLVDMTGKVAIITGGTSGLGKQSSLALAKMGCHVFIGARNKDKALAVVQEIKQETGNDNIEVLEMQLDDLSSVKQAANTFKSKGLHLDILMNNAGGCGAGGKTKDGFQTAFQVNYLSHFLLTELLLPVLNNGRVINVSAWGHKLQNKIDWNRVRQDDEDGVNERALDNYADTKLCQVLHTRKLSQLHKNINSYSCHPATDVWRNVYAPIKNMMTPFFTSEKDGSNCQVWLAIAPELKNESGEYYFNLAKDTPNPLVNDQAVVDEYYEKSREFVAPFLDQ</sequence>
<dbReference type="InterPro" id="IPR002347">
    <property type="entry name" value="SDR_fam"/>
</dbReference>
<dbReference type="Proteomes" id="UP001210925">
    <property type="component" value="Unassembled WGS sequence"/>
</dbReference>
<dbReference type="PANTHER" id="PTHR43157:SF31">
    <property type="entry name" value="PHOSPHATIDYLINOSITOL-GLYCAN BIOSYNTHESIS CLASS F PROTEIN"/>
    <property type="match status" value="1"/>
</dbReference>
<keyword evidence="3" id="KW-1185">Reference proteome</keyword>
<dbReference type="Pfam" id="PF00106">
    <property type="entry name" value="adh_short"/>
    <property type="match status" value="1"/>
</dbReference>
<dbReference type="AlphaFoldDB" id="A0AAD5UAC1"/>
<dbReference type="PANTHER" id="PTHR43157">
    <property type="entry name" value="PHOSPHATIDYLINOSITOL-GLYCAN BIOSYNTHESIS CLASS F PROTEIN-RELATED"/>
    <property type="match status" value="1"/>
</dbReference>
<evidence type="ECO:0000313" key="2">
    <source>
        <dbReference type="EMBL" id="KAJ3252319.1"/>
    </source>
</evidence>
<evidence type="ECO:0000256" key="1">
    <source>
        <dbReference type="ARBA" id="ARBA00023002"/>
    </source>
</evidence>
<gene>
    <name evidence="2" type="primary">RDH12</name>
    <name evidence="2" type="ORF">HK103_001625</name>
</gene>
<dbReference type="EMBL" id="JADGKB010000145">
    <property type="protein sequence ID" value="KAJ3252319.1"/>
    <property type="molecule type" value="Genomic_DNA"/>
</dbReference>
<dbReference type="GO" id="GO:0016491">
    <property type="term" value="F:oxidoreductase activity"/>
    <property type="evidence" value="ECO:0007669"/>
    <property type="project" value="UniProtKB-KW"/>
</dbReference>
<proteinExistence type="predicted"/>
<dbReference type="SUPFAM" id="SSF51735">
    <property type="entry name" value="NAD(P)-binding Rossmann-fold domains"/>
    <property type="match status" value="1"/>
</dbReference>